<evidence type="ECO:0000256" key="3">
    <source>
        <dbReference type="ARBA" id="ARBA00022516"/>
    </source>
</evidence>
<keyword evidence="12" id="KW-0753">Steroid metabolism</keyword>
<keyword evidence="8" id="KW-0756">Sterol biosynthesis</keyword>
<dbReference type="PANTHER" id="PTHR15451">
    <property type="entry name" value="ERGOSTEROL BIOSYNTHETIC PROTEIN 28-RELATED"/>
    <property type="match status" value="1"/>
</dbReference>
<evidence type="ECO:0000256" key="6">
    <source>
        <dbReference type="ARBA" id="ARBA00022955"/>
    </source>
</evidence>
<evidence type="ECO:0000313" key="14">
    <source>
        <dbReference type="EMBL" id="TKX26579.1"/>
    </source>
</evidence>
<keyword evidence="4" id="KW-0812">Transmembrane</keyword>
<keyword evidence="13" id="KW-0732">Signal</keyword>
<evidence type="ECO:0000256" key="10">
    <source>
        <dbReference type="ARBA" id="ARBA00023136"/>
    </source>
</evidence>
<evidence type="ECO:0000256" key="5">
    <source>
        <dbReference type="ARBA" id="ARBA00022824"/>
    </source>
</evidence>
<comment type="subcellular location">
    <subcellularLocation>
        <location evidence="1">Endoplasmic reticulum membrane</location>
        <topology evidence="1">Multi-pass membrane protein</topology>
    </subcellularLocation>
</comment>
<sequence length="148" mass="16135">MSSLTSYLPPASGLLPKWLLFISVVSLANSIQAYSSLSATRRVYAGPAKATTANKPKVETSPVTPLSARTFGTWTAITAIVRLYAAYNVNDKAWFEIAMWTFAIAWGHFVSEWLVFGTVRLNAGSAGPLCVATGSLTWMFLQKGYYVK</sequence>
<dbReference type="GO" id="GO:0005789">
    <property type="term" value="C:endoplasmic reticulum membrane"/>
    <property type="evidence" value="ECO:0007669"/>
    <property type="project" value="UniProtKB-SubCell"/>
</dbReference>
<dbReference type="Pfam" id="PF03694">
    <property type="entry name" value="Erg28"/>
    <property type="match status" value="1"/>
</dbReference>
<dbReference type="AlphaFoldDB" id="A0A4U7B6H4"/>
<dbReference type="GO" id="GO:0030674">
    <property type="term" value="F:protein-macromolecule adaptor activity"/>
    <property type="evidence" value="ECO:0007669"/>
    <property type="project" value="TreeGrafter"/>
</dbReference>
<comment type="similarity">
    <text evidence="2">Belongs to the ERG28 family.</text>
</comment>
<evidence type="ECO:0000256" key="7">
    <source>
        <dbReference type="ARBA" id="ARBA00022989"/>
    </source>
</evidence>
<feature type="signal peptide" evidence="13">
    <location>
        <begin position="1"/>
        <end position="33"/>
    </location>
</feature>
<evidence type="ECO:0000313" key="15">
    <source>
        <dbReference type="Proteomes" id="UP000308133"/>
    </source>
</evidence>
<dbReference type="PANTHER" id="PTHR15451:SF19">
    <property type="entry name" value="ERGOSTEROL BIOSYNTHETIC PROTEIN 28 HOMOLOG"/>
    <property type="match status" value="1"/>
</dbReference>
<proteinExistence type="inferred from homology"/>
<keyword evidence="9" id="KW-0443">Lipid metabolism</keyword>
<keyword evidence="7" id="KW-1133">Transmembrane helix</keyword>
<keyword evidence="3" id="KW-0444">Lipid biosynthesis</keyword>
<evidence type="ECO:0000256" key="4">
    <source>
        <dbReference type="ARBA" id="ARBA00022692"/>
    </source>
</evidence>
<evidence type="ECO:0000256" key="8">
    <source>
        <dbReference type="ARBA" id="ARBA00023011"/>
    </source>
</evidence>
<dbReference type="InterPro" id="IPR005352">
    <property type="entry name" value="Erg28"/>
</dbReference>
<accession>A0A4U7B6H4</accession>
<name>A0A4U7B6H4_9PEZI</name>
<evidence type="ECO:0000256" key="13">
    <source>
        <dbReference type="SAM" id="SignalP"/>
    </source>
</evidence>
<keyword evidence="6" id="KW-0752">Steroid biosynthesis</keyword>
<evidence type="ECO:0000256" key="12">
    <source>
        <dbReference type="ARBA" id="ARBA00023221"/>
    </source>
</evidence>
<keyword evidence="5" id="KW-0256">Endoplasmic reticulum</keyword>
<keyword evidence="11" id="KW-1207">Sterol metabolism</keyword>
<dbReference type="GO" id="GO:0016126">
    <property type="term" value="P:sterol biosynthetic process"/>
    <property type="evidence" value="ECO:0007669"/>
    <property type="project" value="UniProtKB-KW"/>
</dbReference>
<keyword evidence="10" id="KW-0472">Membrane</keyword>
<comment type="caution">
    <text evidence="14">The sequence shown here is derived from an EMBL/GenBank/DDBJ whole genome shotgun (WGS) entry which is preliminary data.</text>
</comment>
<feature type="chain" id="PRO_5020411963" evidence="13">
    <location>
        <begin position="34"/>
        <end position="148"/>
    </location>
</feature>
<protein>
    <submittedName>
        <fullName evidence="14">Ergosterol biosynthetic protein 28</fullName>
    </submittedName>
</protein>
<reference evidence="14 15" key="1">
    <citation type="submission" date="2018-02" db="EMBL/GenBank/DDBJ databases">
        <title>Draft genome sequences of Elsinoe sp., causing black scab on jojoba.</title>
        <authorList>
            <person name="Stodart B."/>
            <person name="Jeffress S."/>
            <person name="Ash G."/>
            <person name="Arun Chinnappa K."/>
        </authorList>
    </citation>
    <scope>NUCLEOTIDE SEQUENCE [LARGE SCALE GENOMIC DNA]</scope>
    <source>
        <strain evidence="14 15">Hillstone_2</strain>
    </source>
</reference>
<evidence type="ECO:0000256" key="2">
    <source>
        <dbReference type="ARBA" id="ARBA00005377"/>
    </source>
</evidence>
<evidence type="ECO:0000256" key="1">
    <source>
        <dbReference type="ARBA" id="ARBA00004477"/>
    </source>
</evidence>
<dbReference type="Proteomes" id="UP000308133">
    <property type="component" value="Unassembled WGS sequence"/>
</dbReference>
<dbReference type="EMBL" id="PTQR01000012">
    <property type="protein sequence ID" value="TKX26579.1"/>
    <property type="molecule type" value="Genomic_DNA"/>
</dbReference>
<evidence type="ECO:0000256" key="9">
    <source>
        <dbReference type="ARBA" id="ARBA00023098"/>
    </source>
</evidence>
<gene>
    <name evidence="14" type="ORF">C1H76_1111</name>
</gene>
<organism evidence="14 15">
    <name type="scientific">Elsinoe australis</name>
    <dbReference type="NCBI Taxonomy" id="40998"/>
    <lineage>
        <taxon>Eukaryota</taxon>
        <taxon>Fungi</taxon>
        <taxon>Dikarya</taxon>
        <taxon>Ascomycota</taxon>
        <taxon>Pezizomycotina</taxon>
        <taxon>Dothideomycetes</taxon>
        <taxon>Dothideomycetidae</taxon>
        <taxon>Myriangiales</taxon>
        <taxon>Elsinoaceae</taxon>
        <taxon>Elsinoe</taxon>
    </lineage>
</organism>
<evidence type="ECO:0000256" key="11">
    <source>
        <dbReference type="ARBA" id="ARBA00023166"/>
    </source>
</evidence>